<dbReference type="CDD" id="cd03301">
    <property type="entry name" value="ABC_MalK_N"/>
    <property type="match status" value="1"/>
</dbReference>
<name>K2HGI7_9RHOB</name>
<dbReference type="NCBIfam" id="NF008653">
    <property type="entry name" value="PRK11650.1"/>
    <property type="match status" value="1"/>
</dbReference>
<organism evidence="6 7">
    <name type="scientific">Oceaniovalibus guishaninsula JLT2003</name>
    <dbReference type="NCBI Taxonomy" id="1231392"/>
    <lineage>
        <taxon>Bacteria</taxon>
        <taxon>Pseudomonadati</taxon>
        <taxon>Pseudomonadota</taxon>
        <taxon>Alphaproteobacteria</taxon>
        <taxon>Rhodobacterales</taxon>
        <taxon>Roseobacteraceae</taxon>
        <taxon>Oceaniovalibus</taxon>
    </lineage>
</organism>
<protein>
    <submittedName>
        <fullName evidence="6">ABC transporter ATP-binding protein</fullName>
    </submittedName>
</protein>
<dbReference type="InterPro" id="IPR003439">
    <property type="entry name" value="ABC_transporter-like_ATP-bd"/>
</dbReference>
<dbReference type="InterPro" id="IPR003593">
    <property type="entry name" value="AAA+_ATPase"/>
</dbReference>
<comment type="caution">
    <text evidence="6">The sequence shown here is derived from an EMBL/GenBank/DDBJ whole genome shotgun (WGS) entry which is preliminary data.</text>
</comment>
<dbReference type="GO" id="GO:0008643">
    <property type="term" value="P:carbohydrate transport"/>
    <property type="evidence" value="ECO:0007669"/>
    <property type="project" value="InterPro"/>
</dbReference>
<dbReference type="Gene3D" id="2.40.50.100">
    <property type="match status" value="1"/>
</dbReference>
<dbReference type="InterPro" id="IPR015855">
    <property type="entry name" value="ABC_transpr_MalK-like"/>
</dbReference>
<evidence type="ECO:0000313" key="7">
    <source>
        <dbReference type="Proteomes" id="UP000006765"/>
    </source>
</evidence>
<dbReference type="InterPro" id="IPR027417">
    <property type="entry name" value="P-loop_NTPase"/>
</dbReference>
<dbReference type="SUPFAM" id="SSF50331">
    <property type="entry name" value="MOP-like"/>
    <property type="match status" value="1"/>
</dbReference>
<dbReference type="FunFam" id="3.40.50.300:FF:000042">
    <property type="entry name" value="Maltose/maltodextrin ABC transporter, ATP-binding protein"/>
    <property type="match status" value="1"/>
</dbReference>
<dbReference type="PROSITE" id="PS00211">
    <property type="entry name" value="ABC_TRANSPORTER_1"/>
    <property type="match status" value="1"/>
</dbReference>
<dbReference type="Gene3D" id="3.40.50.300">
    <property type="entry name" value="P-loop containing nucleotide triphosphate hydrolases"/>
    <property type="match status" value="1"/>
</dbReference>
<dbReference type="STRING" id="1231392.OCGS_0642"/>
<dbReference type="PROSITE" id="PS50893">
    <property type="entry name" value="ABC_TRANSPORTER_2"/>
    <property type="match status" value="1"/>
</dbReference>
<dbReference type="InterPro" id="IPR047641">
    <property type="entry name" value="ABC_transpr_MalK/UgpC-like"/>
</dbReference>
<dbReference type="GO" id="GO:0016887">
    <property type="term" value="F:ATP hydrolysis activity"/>
    <property type="evidence" value="ECO:0007669"/>
    <property type="project" value="InterPro"/>
</dbReference>
<dbReference type="GO" id="GO:0055052">
    <property type="term" value="C:ATP-binding cassette (ABC) transporter complex, substrate-binding subunit-containing"/>
    <property type="evidence" value="ECO:0007669"/>
    <property type="project" value="TreeGrafter"/>
</dbReference>
<dbReference type="RefSeq" id="WP_007425795.1">
    <property type="nucleotide sequence ID" value="NZ_AMGO01000007.1"/>
</dbReference>
<dbReference type="PANTHER" id="PTHR43875:SF14">
    <property type="entry name" value="ABC TRANSPORTER ATP-BINDING PROTEIN"/>
    <property type="match status" value="1"/>
</dbReference>
<dbReference type="eggNOG" id="COG3842">
    <property type="taxonomic scope" value="Bacteria"/>
</dbReference>
<dbReference type="Pfam" id="PF17912">
    <property type="entry name" value="OB_MalK"/>
    <property type="match status" value="1"/>
</dbReference>
<dbReference type="InterPro" id="IPR017871">
    <property type="entry name" value="ABC_transporter-like_CS"/>
</dbReference>
<proteinExistence type="inferred from homology"/>
<accession>K2HGI7</accession>
<keyword evidence="3" id="KW-0547">Nucleotide-binding</keyword>
<feature type="domain" description="ABC transporter" evidence="5">
    <location>
        <begin position="4"/>
        <end position="234"/>
    </location>
</feature>
<keyword evidence="2" id="KW-0813">Transport</keyword>
<dbReference type="InterPro" id="IPR008995">
    <property type="entry name" value="Mo/tungstate-bd_C_term_dom"/>
</dbReference>
<reference evidence="6 7" key="1">
    <citation type="journal article" date="2012" name="J. Bacteriol.">
        <title>Draft Genome Sequence of Oceaniovalibus guishaninsula JLT2003T.</title>
        <authorList>
            <person name="Tang K."/>
            <person name="Liu K."/>
            <person name="Jiao N."/>
        </authorList>
    </citation>
    <scope>NUCLEOTIDE SEQUENCE [LARGE SCALE GENOMIC DNA]</scope>
    <source>
        <strain evidence="6 7">JLT2003</strain>
    </source>
</reference>
<dbReference type="EMBL" id="AMGO01000007">
    <property type="protein sequence ID" value="EKE45552.1"/>
    <property type="molecule type" value="Genomic_DNA"/>
</dbReference>
<keyword evidence="7" id="KW-1185">Reference proteome</keyword>
<dbReference type="OrthoDB" id="9802264at2"/>
<dbReference type="GO" id="GO:0005524">
    <property type="term" value="F:ATP binding"/>
    <property type="evidence" value="ECO:0007669"/>
    <property type="project" value="UniProtKB-KW"/>
</dbReference>
<dbReference type="SUPFAM" id="SSF52540">
    <property type="entry name" value="P-loop containing nucleoside triphosphate hydrolases"/>
    <property type="match status" value="1"/>
</dbReference>
<evidence type="ECO:0000313" key="6">
    <source>
        <dbReference type="EMBL" id="EKE45552.1"/>
    </source>
</evidence>
<dbReference type="Pfam" id="PF00005">
    <property type="entry name" value="ABC_tran"/>
    <property type="match status" value="1"/>
</dbReference>
<dbReference type="InterPro" id="IPR012340">
    <property type="entry name" value="NA-bd_OB-fold"/>
</dbReference>
<dbReference type="GO" id="GO:0140359">
    <property type="term" value="F:ABC-type transporter activity"/>
    <property type="evidence" value="ECO:0007669"/>
    <property type="project" value="InterPro"/>
</dbReference>
<dbReference type="PANTHER" id="PTHR43875">
    <property type="entry name" value="MALTODEXTRIN IMPORT ATP-BINDING PROTEIN MSMX"/>
    <property type="match status" value="1"/>
</dbReference>
<dbReference type="AlphaFoldDB" id="K2HGI7"/>
<sequence>MGFLSIDNVTKSYGAVRVLHGVDIEVEEGEFLVLVGPSGCGKSTLLNMIAGLEEISSGEIRIRDRVMNGVHPSRRNIAMVFQSYALYPNMSVAKNITFGLEMHGTPKDQREAALARVAGMLQIENLLDRKPAALSGGQRQRVAMGRALVRDPDVFLFDEPLSNLDAKLRVDMRTEIKKLHARLGTTIVYVTHDQIEAMTLSTRIAVMSGGHIQQLGTPRQIYDDPANIFVAAFMGSPSMNLLPARLHVSGQGAVAEIADAEGAPLRLPVRGNFAGWDGRAVVLGIRPEALTDPGGADRAARDVVALRNRIDVTEPAGADTFVTTTLAGRDVIGRLRADAEVRAGQIADLAVNMDKAVLFDPETELRIG</sequence>
<evidence type="ECO:0000256" key="1">
    <source>
        <dbReference type="ARBA" id="ARBA00005417"/>
    </source>
</evidence>
<evidence type="ECO:0000256" key="2">
    <source>
        <dbReference type="ARBA" id="ARBA00022448"/>
    </source>
</evidence>
<evidence type="ECO:0000259" key="5">
    <source>
        <dbReference type="PROSITE" id="PS50893"/>
    </source>
</evidence>
<dbReference type="PATRIC" id="fig|1231392.3.peg.644"/>
<gene>
    <name evidence="6" type="ORF">OCGS_0642</name>
</gene>
<comment type="similarity">
    <text evidence="1">Belongs to the ABC transporter superfamily.</text>
</comment>
<dbReference type="SMART" id="SM00382">
    <property type="entry name" value="AAA"/>
    <property type="match status" value="1"/>
</dbReference>
<dbReference type="Proteomes" id="UP000006765">
    <property type="component" value="Unassembled WGS sequence"/>
</dbReference>
<dbReference type="Gene3D" id="2.40.50.140">
    <property type="entry name" value="Nucleic acid-binding proteins"/>
    <property type="match status" value="1"/>
</dbReference>
<keyword evidence="4 6" id="KW-0067">ATP-binding</keyword>
<evidence type="ECO:0000256" key="3">
    <source>
        <dbReference type="ARBA" id="ARBA00022741"/>
    </source>
</evidence>
<dbReference type="InterPro" id="IPR040582">
    <property type="entry name" value="OB_MalK-like"/>
</dbReference>
<evidence type="ECO:0000256" key="4">
    <source>
        <dbReference type="ARBA" id="ARBA00022840"/>
    </source>
</evidence>